<evidence type="ECO:0000313" key="3">
    <source>
        <dbReference type="EMBL" id="GAA2055452.1"/>
    </source>
</evidence>
<dbReference type="InterPro" id="IPR000157">
    <property type="entry name" value="TIR_dom"/>
</dbReference>
<dbReference type="EMBL" id="BAAAQN010000061">
    <property type="protein sequence ID" value="GAA2055452.1"/>
    <property type="molecule type" value="Genomic_DNA"/>
</dbReference>
<dbReference type="Proteomes" id="UP001500751">
    <property type="component" value="Unassembled WGS sequence"/>
</dbReference>
<evidence type="ECO:0000256" key="1">
    <source>
        <dbReference type="SAM" id="MobiDB-lite"/>
    </source>
</evidence>
<feature type="domain" description="TIR" evidence="2">
    <location>
        <begin position="15"/>
        <end position="139"/>
    </location>
</feature>
<sequence length="835" mass="87319">MGTAMPEPTEPAARIFVNFRNGDDPYAAWTVQRELSARFGRAAVFRSSESIPPGADWAATIWHHHRGSAVVIAVIGPRWLTVADERGPRLHQPDDWVRAEIAEALRAGKLVIPLLVSGATRPGTADLPADLAELVKLQTVAMDHRGTATDRAIEALVERIAPVMGAPVMPPRVGWPVLGPPVTCPPVARPLLPAGTHRSLLSPSPSPSPSLSPSPSPSPTPDPPLRNIPPIGPHHLDRPAGVAVLDEAVHAVRGSGRAGPVVVWGGIGTGKTRLAIEYAVRREAEHSVAWWIAADRPDAVPSQLATLAQALGLALGEVPDVTAVVPALARALRHRGRWLLVFDGVGDPGELTPYLALADGGDLLVTSRTGAWGELAAAACHVGRFPRADSVRLLGARLGPAPAAVLDRLAAALDDLPAAVGQAAAFLAAAPLGPARYAELLAERTAELLARGETYSYPTSLAAAWSLALDRLAAEAPASGDLVRCLAMLAAAPVPFAFFETGAASAPPGLAEAGADPLRLLDLGAAVARSGLLPVEAGAFHPFPLFQAFLRSQADRPGLAAAATAARRWLAAVPRADPRDPSAVRTYRLLLPHVLALGFSAFEDRAATADDPGWRSLLLDVMHYLVVHADAGTARDLAQAAQEQWALGPDAVAAAERLAQARYRLGDLRQAAALTPVARPLVRASVTSATSAASATSASSAALAAGSLEGTMRRQTRILEPGARGLTSARTFAEELGPGHPDALRDALATAFDLRALGRHGEALALEEETHGRLLRTLGPEHPDTVRAALLLGRSCFEAGDAAGLSLQEDAARRLAAIGARARVLARTTNLRYSY</sequence>
<dbReference type="InterPro" id="IPR027417">
    <property type="entry name" value="P-loop_NTPase"/>
</dbReference>
<reference evidence="3 4" key="1">
    <citation type="journal article" date="2019" name="Int. J. Syst. Evol. Microbiol.">
        <title>The Global Catalogue of Microorganisms (GCM) 10K type strain sequencing project: providing services to taxonomists for standard genome sequencing and annotation.</title>
        <authorList>
            <consortium name="The Broad Institute Genomics Platform"/>
            <consortium name="The Broad Institute Genome Sequencing Center for Infectious Disease"/>
            <person name="Wu L."/>
            <person name="Ma J."/>
        </authorList>
    </citation>
    <scope>NUCLEOTIDE SEQUENCE [LARGE SCALE GENOMIC DNA]</scope>
    <source>
        <strain evidence="3 4">JCM 16014</strain>
    </source>
</reference>
<dbReference type="SUPFAM" id="SSF52200">
    <property type="entry name" value="Toll/Interleukin receptor TIR domain"/>
    <property type="match status" value="1"/>
</dbReference>
<dbReference type="PANTHER" id="PTHR35205">
    <property type="entry name" value="NB-ARC AND TPR DOMAIN PROTEIN"/>
    <property type="match status" value="1"/>
</dbReference>
<dbReference type="Gene3D" id="1.25.40.10">
    <property type="entry name" value="Tetratricopeptide repeat domain"/>
    <property type="match status" value="1"/>
</dbReference>
<comment type="caution">
    <text evidence="3">The sequence shown here is derived from an EMBL/GenBank/DDBJ whole genome shotgun (WGS) entry which is preliminary data.</text>
</comment>
<evidence type="ECO:0000259" key="2">
    <source>
        <dbReference type="Pfam" id="PF13676"/>
    </source>
</evidence>
<organism evidence="3 4">
    <name type="scientific">Catenulispora yoronensis</name>
    <dbReference type="NCBI Taxonomy" id="450799"/>
    <lineage>
        <taxon>Bacteria</taxon>
        <taxon>Bacillati</taxon>
        <taxon>Actinomycetota</taxon>
        <taxon>Actinomycetes</taxon>
        <taxon>Catenulisporales</taxon>
        <taxon>Catenulisporaceae</taxon>
        <taxon>Catenulispora</taxon>
    </lineage>
</organism>
<gene>
    <name evidence="3" type="ORF">GCM10009839_75120</name>
</gene>
<dbReference type="InterPro" id="IPR035897">
    <property type="entry name" value="Toll_tir_struct_dom_sf"/>
</dbReference>
<dbReference type="SUPFAM" id="SSF52540">
    <property type="entry name" value="P-loop containing nucleoside triphosphate hydrolases"/>
    <property type="match status" value="1"/>
</dbReference>
<accession>A0ABN2V9J1</accession>
<keyword evidence="4" id="KW-1185">Reference proteome</keyword>
<dbReference type="Gene3D" id="3.40.50.10140">
    <property type="entry name" value="Toll/interleukin-1 receptor homology (TIR) domain"/>
    <property type="match status" value="1"/>
</dbReference>
<dbReference type="Pfam" id="PF13676">
    <property type="entry name" value="TIR_2"/>
    <property type="match status" value="1"/>
</dbReference>
<protein>
    <recommendedName>
        <fullName evidence="2">TIR domain-containing protein</fullName>
    </recommendedName>
</protein>
<proteinExistence type="predicted"/>
<evidence type="ECO:0000313" key="4">
    <source>
        <dbReference type="Proteomes" id="UP001500751"/>
    </source>
</evidence>
<dbReference type="InterPro" id="IPR011990">
    <property type="entry name" value="TPR-like_helical_dom_sf"/>
</dbReference>
<dbReference type="NCBIfam" id="NF040586">
    <property type="entry name" value="FxSxx_TPR"/>
    <property type="match status" value="1"/>
</dbReference>
<dbReference type="RefSeq" id="WP_344670474.1">
    <property type="nucleotide sequence ID" value="NZ_BAAAQN010000061.1"/>
</dbReference>
<dbReference type="Gene3D" id="3.40.50.300">
    <property type="entry name" value="P-loop containing nucleotide triphosphate hydrolases"/>
    <property type="match status" value="1"/>
</dbReference>
<dbReference type="PANTHER" id="PTHR35205:SF1">
    <property type="entry name" value="ZU5 DOMAIN-CONTAINING PROTEIN"/>
    <property type="match status" value="1"/>
</dbReference>
<feature type="region of interest" description="Disordered" evidence="1">
    <location>
        <begin position="189"/>
        <end position="237"/>
    </location>
</feature>
<feature type="compositionally biased region" description="Pro residues" evidence="1">
    <location>
        <begin position="204"/>
        <end position="232"/>
    </location>
</feature>
<name>A0ABN2V9J1_9ACTN</name>